<sequence length="440" mass="49381">MPNRSACDIEVPDVPLAQFDDLEILDDSNLERCILPKSTLGNRPRNQQTPQKIAAEMDKSGSSTSNSMISTSLQDLVESFDKNVSGVLKDMNKCTEQIAPVKIRSQEEIMNESQFWWTLTGNYGSLPPIDFHQSVIRRNQMAALDLKVPKQRNNEETTPTGPDSFSDSDSGEDDDSDGKNDTQRLDFHAAAASIGTDALPPVNADRVIEEIDDIIQAGDLMTRSLINTPRTLESFDSMYSSMRSPNNCIDAEQLFSVKQQPKNSELSPISAEEMTRYSQSKLITIVSEIEQIIQLYNEELVNELARRDELDYAKEVRNQFITLLIDVQEKRRKAGSIKKQKQKETKFASTKNNLCSVKIPYDNSQEVPDVRVLESLNKILQAMSDDSDQLPSLLTDYILNVICPTKNTNVEETISVVGSELNGGIDDFFVSVFWFSSVIQ</sequence>
<proteinExistence type="inferred from homology"/>
<feature type="compositionally biased region" description="Polar residues" evidence="4">
    <location>
        <begin position="39"/>
        <end position="51"/>
    </location>
</feature>
<dbReference type="GO" id="GO:0005737">
    <property type="term" value="C:cytoplasm"/>
    <property type="evidence" value="ECO:0007669"/>
    <property type="project" value="TreeGrafter"/>
</dbReference>
<feature type="region of interest" description="Disordered" evidence="4">
    <location>
        <begin position="146"/>
        <end position="182"/>
    </location>
</feature>
<dbReference type="InterPro" id="IPR011680">
    <property type="entry name" value="FEZ"/>
</dbReference>
<dbReference type="PANTHER" id="PTHR12394:SF12">
    <property type="entry name" value="LD08195P"/>
    <property type="match status" value="1"/>
</dbReference>
<evidence type="ECO:0000256" key="2">
    <source>
        <dbReference type="ARBA" id="ARBA00022553"/>
    </source>
</evidence>
<name>A0A914NI82_MELIC</name>
<keyword evidence="5" id="KW-1185">Reference proteome</keyword>
<reference evidence="6" key="1">
    <citation type="submission" date="2022-11" db="UniProtKB">
        <authorList>
            <consortium name="WormBaseParasite"/>
        </authorList>
    </citation>
    <scope>IDENTIFICATION</scope>
</reference>
<evidence type="ECO:0000256" key="1">
    <source>
        <dbReference type="ARBA" id="ARBA00006788"/>
    </source>
</evidence>
<organism evidence="5 6">
    <name type="scientific">Meloidogyne incognita</name>
    <name type="common">Southern root-knot nematode worm</name>
    <name type="synonym">Oxyuris incognita</name>
    <dbReference type="NCBI Taxonomy" id="6306"/>
    <lineage>
        <taxon>Eukaryota</taxon>
        <taxon>Metazoa</taxon>
        <taxon>Ecdysozoa</taxon>
        <taxon>Nematoda</taxon>
        <taxon>Chromadorea</taxon>
        <taxon>Rhabditida</taxon>
        <taxon>Tylenchina</taxon>
        <taxon>Tylenchomorpha</taxon>
        <taxon>Tylenchoidea</taxon>
        <taxon>Meloidogynidae</taxon>
        <taxon>Meloidogyninae</taxon>
        <taxon>Meloidogyne</taxon>
        <taxon>Meloidogyne incognita group</taxon>
    </lineage>
</organism>
<evidence type="ECO:0000313" key="6">
    <source>
        <dbReference type="WBParaSite" id="Minc3s05290g37945"/>
    </source>
</evidence>
<keyword evidence="2" id="KW-0597">Phosphoprotein</keyword>
<dbReference type="AlphaFoldDB" id="A0A914NI82"/>
<feature type="region of interest" description="Disordered" evidence="4">
    <location>
        <begin position="36"/>
        <end position="67"/>
    </location>
</feature>
<evidence type="ECO:0000313" key="5">
    <source>
        <dbReference type="Proteomes" id="UP000887563"/>
    </source>
</evidence>
<protein>
    <submittedName>
        <fullName evidence="6">Fasciculation and elongation protein zeta-2</fullName>
    </submittedName>
</protein>
<dbReference type="WBParaSite" id="Minc3s05290g37945">
    <property type="protein sequence ID" value="Minc3s05290g37945"/>
    <property type="gene ID" value="Minc3s05290g37945"/>
</dbReference>
<keyword evidence="3" id="KW-0175">Coiled coil</keyword>
<evidence type="ECO:0000256" key="4">
    <source>
        <dbReference type="SAM" id="MobiDB-lite"/>
    </source>
</evidence>
<comment type="similarity">
    <text evidence="1">Belongs to the zygin family.</text>
</comment>
<dbReference type="PANTHER" id="PTHR12394">
    <property type="entry name" value="ZYGIN"/>
    <property type="match status" value="1"/>
</dbReference>
<dbReference type="Pfam" id="PF07763">
    <property type="entry name" value="FEZ"/>
    <property type="match status" value="1"/>
</dbReference>
<accession>A0A914NI82</accession>
<dbReference type="Proteomes" id="UP000887563">
    <property type="component" value="Unplaced"/>
</dbReference>
<evidence type="ECO:0000256" key="3">
    <source>
        <dbReference type="ARBA" id="ARBA00023054"/>
    </source>
</evidence>
<dbReference type="GO" id="GO:0030424">
    <property type="term" value="C:axon"/>
    <property type="evidence" value="ECO:0007669"/>
    <property type="project" value="TreeGrafter"/>
</dbReference>